<keyword evidence="3" id="KW-1185">Reference proteome</keyword>
<gene>
    <name evidence="2" type="ORF">JCM21738_2159</name>
</gene>
<dbReference type="RefSeq" id="WP_035209209.1">
    <property type="nucleotide sequence ID" value="NZ_BAUW01000021.1"/>
</dbReference>
<protein>
    <recommendedName>
        <fullName evidence="4">Lipoprotein</fullName>
    </recommendedName>
</protein>
<evidence type="ECO:0008006" key="4">
    <source>
        <dbReference type="Google" id="ProtNLM"/>
    </source>
</evidence>
<name>W4RLP8_9BACI</name>
<comment type="caution">
    <text evidence="2">The sequence shown here is derived from an EMBL/GenBank/DDBJ whole genome shotgun (WGS) entry which is preliminary data.</text>
</comment>
<keyword evidence="1" id="KW-0732">Signal</keyword>
<accession>W4RLP8</accession>
<organism evidence="2 3">
    <name type="scientific">Mesobacillus boroniphilus JCM 21738</name>
    <dbReference type="NCBI Taxonomy" id="1294265"/>
    <lineage>
        <taxon>Bacteria</taxon>
        <taxon>Bacillati</taxon>
        <taxon>Bacillota</taxon>
        <taxon>Bacilli</taxon>
        <taxon>Bacillales</taxon>
        <taxon>Bacillaceae</taxon>
        <taxon>Mesobacillus</taxon>
    </lineage>
</organism>
<dbReference type="Proteomes" id="UP000018949">
    <property type="component" value="Unassembled WGS sequence"/>
</dbReference>
<evidence type="ECO:0000256" key="1">
    <source>
        <dbReference type="ARBA" id="ARBA00022729"/>
    </source>
</evidence>
<dbReference type="EMBL" id="BAUW01000021">
    <property type="protein sequence ID" value="GAE45365.1"/>
    <property type="molecule type" value="Genomic_DNA"/>
</dbReference>
<evidence type="ECO:0000313" key="3">
    <source>
        <dbReference type="Proteomes" id="UP000018949"/>
    </source>
</evidence>
<proteinExistence type="predicted"/>
<sequence>MRKITIFILALFTLSACNKGFESLEEAVQSQWKTPINIVNQDEDNQLVYYLDQTQHILGNYQYENGKYRYDNEQSVGTEFDSENGLPFLLSANHFDGVGDIIHGAIKTEREVDRFVIEYKNGEEQEIKATNNTFITEFPSYLSIEAVQFFSEVKNAYAYDKTMKLLEVGNSYLNKIMY</sequence>
<reference evidence="2 3" key="1">
    <citation type="submission" date="2013-12" db="EMBL/GenBank/DDBJ databases">
        <title>NBRP : Genome information of microbial organism related human and environment.</title>
        <authorList>
            <person name="Hattori M."/>
            <person name="Oshima K."/>
            <person name="Inaba H."/>
            <person name="Suda W."/>
            <person name="Sakamoto M."/>
            <person name="Iino T."/>
            <person name="Kitahara M."/>
            <person name="Oshida Y."/>
            <person name="Iida T."/>
            <person name="Kudo T."/>
            <person name="Itoh T."/>
            <person name="Ahmed I."/>
            <person name="Ohkuma M."/>
        </authorList>
    </citation>
    <scope>NUCLEOTIDE SEQUENCE [LARGE SCALE GENOMIC DNA]</scope>
    <source>
        <strain evidence="2 3">JCM 21738</strain>
    </source>
</reference>
<evidence type="ECO:0000313" key="2">
    <source>
        <dbReference type="EMBL" id="GAE45365.1"/>
    </source>
</evidence>
<dbReference type="InterPro" id="IPR012640">
    <property type="entry name" value="Membr_lipoprot_lipid_attach_CS"/>
</dbReference>
<dbReference type="eggNOG" id="ENOG50336HB">
    <property type="taxonomic scope" value="Bacteria"/>
</dbReference>
<dbReference type="AlphaFoldDB" id="W4RLP8"/>
<dbReference type="PROSITE" id="PS51257">
    <property type="entry name" value="PROKAR_LIPOPROTEIN"/>
    <property type="match status" value="1"/>
</dbReference>
<dbReference type="Pfam" id="PF08139">
    <property type="entry name" value="LPAM_1"/>
    <property type="match status" value="1"/>
</dbReference>